<feature type="compositionally biased region" description="Low complexity" evidence="1">
    <location>
        <begin position="43"/>
        <end position="66"/>
    </location>
</feature>
<gene>
    <name evidence="3" type="ORF">JGB26_04050</name>
</gene>
<evidence type="ECO:0000313" key="3">
    <source>
        <dbReference type="EMBL" id="MBJ3806298.1"/>
    </source>
</evidence>
<protein>
    <submittedName>
        <fullName evidence="3">Uncharacterized protein</fullName>
    </submittedName>
</protein>
<dbReference type="Gene3D" id="3.40.710.10">
    <property type="entry name" value="DD-peptidase/beta-lactamase superfamily"/>
    <property type="match status" value="1"/>
</dbReference>
<organism evidence="3 4">
    <name type="scientific">Streptomyces flavofungini</name>
    <dbReference type="NCBI Taxonomy" id="68200"/>
    <lineage>
        <taxon>Bacteria</taxon>
        <taxon>Bacillati</taxon>
        <taxon>Actinomycetota</taxon>
        <taxon>Actinomycetes</taxon>
        <taxon>Kitasatosporales</taxon>
        <taxon>Streptomycetaceae</taxon>
        <taxon>Streptomyces</taxon>
    </lineage>
</organism>
<dbReference type="InterPro" id="IPR012338">
    <property type="entry name" value="Beta-lactam/transpept-like"/>
</dbReference>
<feature type="region of interest" description="Disordered" evidence="1">
    <location>
        <begin position="43"/>
        <end position="70"/>
    </location>
</feature>
<proteinExistence type="predicted"/>
<reference evidence="3 4" key="1">
    <citation type="submission" date="2020-12" db="EMBL/GenBank/DDBJ databases">
        <title>Streptomyces typhae sp. nov., a novel endophytic actinomycete isolated from the root of cattail pollen (Typha angustifolia L.).</title>
        <authorList>
            <person name="Peng C."/>
            <person name="Liu C."/>
        </authorList>
    </citation>
    <scope>NUCLEOTIDE SEQUENCE [LARGE SCALE GENOMIC DNA]</scope>
    <source>
        <strain evidence="3 4">JCM 4753</strain>
    </source>
</reference>
<keyword evidence="2" id="KW-0732">Signal</keyword>
<feature type="region of interest" description="Disordered" evidence="1">
    <location>
        <begin position="97"/>
        <end position="143"/>
    </location>
</feature>
<feature type="compositionally biased region" description="Pro residues" evidence="1">
    <location>
        <begin position="130"/>
        <end position="143"/>
    </location>
</feature>
<name>A0ABS0WZD9_9ACTN</name>
<sequence length="143" mass="14549">MHERVPNRSRSLSRPRRGHRGAVPTALAVATGVLAAGALAAPVATAAPSATARTSAPGPRSAASAPEPDRVQRTLDKLVHDDGLPAALAAVRRLDGPNRNYTAGVGDVATGAKVPRNGQVRIGSNTKSPGPGPHTPTPSWTPN</sequence>
<evidence type="ECO:0000256" key="2">
    <source>
        <dbReference type="SAM" id="SignalP"/>
    </source>
</evidence>
<dbReference type="SUPFAM" id="SSF56601">
    <property type="entry name" value="beta-lactamase/transpeptidase-like"/>
    <property type="match status" value="1"/>
</dbReference>
<feature type="compositionally biased region" description="Basic residues" evidence="1">
    <location>
        <begin position="11"/>
        <end position="20"/>
    </location>
</feature>
<feature type="signal peptide" evidence="2">
    <location>
        <begin position="1"/>
        <end position="46"/>
    </location>
</feature>
<dbReference type="EMBL" id="JAEKOZ010000002">
    <property type="protein sequence ID" value="MBJ3806298.1"/>
    <property type="molecule type" value="Genomic_DNA"/>
</dbReference>
<keyword evidence="4" id="KW-1185">Reference proteome</keyword>
<dbReference type="RefSeq" id="WP_190114227.1">
    <property type="nucleotide sequence ID" value="NZ_BMVR01000002.1"/>
</dbReference>
<evidence type="ECO:0000313" key="4">
    <source>
        <dbReference type="Proteomes" id="UP000634780"/>
    </source>
</evidence>
<evidence type="ECO:0000256" key="1">
    <source>
        <dbReference type="SAM" id="MobiDB-lite"/>
    </source>
</evidence>
<feature type="chain" id="PRO_5047446620" evidence="2">
    <location>
        <begin position="47"/>
        <end position="143"/>
    </location>
</feature>
<comment type="caution">
    <text evidence="3">The sequence shown here is derived from an EMBL/GenBank/DDBJ whole genome shotgun (WGS) entry which is preliminary data.</text>
</comment>
<dbReference type="Proteomes" id="UP000634780">
    <property type="component" value="Unassembled WGS sequence"/>
</dbReference>
<accession>A0ABS0WZD9</accession>
<feature type="region of interest" description="Disordered" evidence="1">
    <location>
        <begin position="1"/>
        <end position="23"/>
    </location>
</feature>